<dbReference type="SMART" id="SM00771">
    <property type="entry name" value="ZipA_C"/>
    <property type="match status" value="1"/>
</dbReference>
<evidence type="ECO:0000256" key="4">
    <source>
        <dbReference type="ARBA" id="ARBA00022692"/>
    </source>
</evidence>
<dbReference type="GO" id="GO:0032153">
    <property type="term" value="C:cell division site"/>
    <property type="evidence" value="ECO:0007669"/>
    <property type="project" value="UniProtKB-UniRule"/>
</dbReference>
<evidence type="ECO:0000313" key="12">
    <source>
        <dbReference type="EMBL" id="BAV97759.1"/>
    </source>
</evidence>
<gene>
    <name evidence="8 12" type="primary">zipA</name>
    <name evidence="12" type="ORF">LEN_2272</name>
</gene>
<dbReference type="EMBL" id="AP014940">
    <property type="protein sequence ID" value="BAV97759.1"/>
    <property type="molecule type" value="Genomic_DNA"/>
</dbReference>
<comment type="similarity">
    <text evidence="8 9">Belongs to the ZipA family.</text>
</comment>
<dbReference type="AlphaFoldDB" id="A0AAU9AK49"/>
<comment type="subunit">
    <text evidence="8">Interacts with FtsZ via their C-terminal domains.</text>
</comment>
<evidence type="ECO:0000256" key="2">
    <source>
        <dbReference type="ARBA" id="ARBA00022519"/>
    </source>
</evidence>
<proteinExistence type="inferred from homology"/>
<dbReference type="GO" id="GO:0000917">
    <property type="term" value="P:division septum assembly"/>
    <property type="evidence" value="ECO:0007669"/>
    <property type="project" value="TreeGrafter"/>
</dbReference>
<accession>A0AAU9AK49</accession>
<keyword evidence="7 8" id="KW-0131">Cell cycle</keyword>
<evidence type="ECO:0000256" key="8">
    <source>
        <dbReference type="HAMAP-Rule" id="MF_00509"/>
    </source>
</evidence>
<feature type="compositionally biased region" description="Basic and acidic residues" evidence="10">
    <location>
        <begin position="37"/>
        <end position="50"/>
    </location>
</feature>
<dbReference type="PANTHER" id="PTHR38685">
    <property type="entry name" value="CELL DIVISION PROTEIN ZIPA"/>
    <property type="match status" value="1"/>
</dbReference>
<protein>
    <recommendedName>
        <fullName evidence="8 9">Cell division protein ZipA</fullName>
    </recommendedName>
</protein>
<keyword evidence="3 8" id="KW-0132">Cell division</keyword>
<dbReference type="PANTHER" id="PTHR38685:SF1">
    <property type="entry name" value="CELL DIVISION PROTEIN ZIPA"/>
    <property type="match status" value="1"/>
</dbReference>
<dbReference type="InterPro" id="IPR036765">
    <property type="entry name" value="ZipA_FtsZ-bd_C_sf"/>
</dbReference>
<evidence type="ECO:0000256" key="5">
    <source>
        <dbReference type="ARBA" id="ARBA00022989"/>
    </source>
</evidence>
<evidence type="ECO:0000256" key="7">
    <source>
        <dbReference type="ARBA" id="ARBA00023306"/>
    </source>
</evidence>
<evidence type="ECO:0000313" key="13">
    <source>
        <dbReference type="Proteomes" id="UP000218824"/>
    </source>
</evidence>
<dbReference type="InterPro" id="IPR011919">
    <property type="entry name" value="Cell_div_ZipA"/>
</dbReference>
<keyword evidence="2 8" id="KW-0997">Cell inner membrane</keyword>
<feature type="region of interest" description="Disordered" evidence="10">
    <location>
        <begin position="31"/>
        <end position="59"/>
    </location>
</feature>
<comment type="function">
    <text evidence="8 9">Essential cell division protein that stabilizes the FtsZ protofilaments by cross-linking them and that serves as a cytoplasmic membrane anchor for the Z ring. Also required for the recruitment to the septal ring of downstream cell division proteins.</text>
</comment>
<dbReference type="InterPro" id="IPR007449">
    <property type="entry name" value="ZipA_FtsZ-bd_C"/>
</dbReference>
<organism evidence="12 13">
    <name type="scientific">Lysobacter enzymogenes</name>
    <dbReference type="NCBI Taxonomy" id="69"/>
    <lineage>
        <taxon>Bacteria</taxon>
        <taxon>Pseudomonadati</taxon>
        <taxon>Pseudomonadota</taxon>
        <taxon>Gammaproteobacteria</taxon>
        <taxon>Lysobacterales</taxon>
        <taxon>Lysobacteraceae</taxon>
        <taxon>Lysobacter</taxon>
    </lineage>
</organism>
<keyword evidence="5 8" id="KW-1133">Transmembrane helix</keyword>
<name>A0AAU9AK49_LYSEN</name>
<comment type="subcellular location">
    <subcellularLocation>
        <location evidence="8">Cell inner membrane</location>
        <topology evidence="8">Single-pass type I membrane protein</topology>
    </subcellularLocation>
    <text evidence="8">Localizes to the Z ring in an FtsZ-dependent manner.</text>
</comment>
<evidence type="ECO:0000256" key="9">
    <source>
        <dbReference type="RuleBase" id="RU003612"/>
    </source>
</evidence>
<evidence type="ECO:0000256" key="1">
    <source>
        <dbReference type="ARBA" id="ARBA00022475"/>
    </source>
</evidence>
<evidence type="ECO:0000256" key="3">
    <source>
        <dbReference type="ARBA" id="ARBA00022618"/>
    </source>
</evidence>
<dbReference type="NCBIfam" id="TIGR02205">
    <property type="entry name" value="septum_zipA"/>
    <property type="match status" value="1"/>
</dbReference>
<evidence type="ECO:0000256" key="10">
    <source>
        <dbReference type="SAM" id="MobiDB-lite"/>
    </source>
</evidence>
<keyword evidence="1 8" id="KW-1003">Cell membrane</keyword>
<dbReference type="RefSeq" id="WP_096377842.1">
    <property type="nucleotide sequence ID" value="NZ_AP014940.1"/>
</dbReference>
<dbReference type="Proteomes" id="UP000218824">
    <property type="component" value="Chromosome"/>
</dbReference>
<feature type="domain" description="ZipA C-terminal FtsZ-binding" evidence="11">
    <location>
        <begin position="110"/>
        <end position="240"/>
    </location>
</feature>
<evidence type="ECO:0000259" key="11">
    <source>
        <dbReference type="SMART" id="SM00771"/>
    </source>
</evidence>
<dbReference type="HAMAP" id="MF_00509">
    <property type="entry name" value="ZipA"/>
    <property type="match status" value="1"/>
</dbReference>
<dbReference type="GO" id="GO:0043093">
    <property type="term" value="P:FtsZ-dependent cytokinesis"/>
    <property type="evidence" value="ECO:0007669"/>
    <property type="project" value="UniProtKB-UniRule"/>
</dbReference>
<dbReference type="Gene3D" id="3.30.1400.10">
    <property type="entry name" value="ZipA, C-terminal FtsZ-binding domain"/>
    <property type="match status" value="1"/>
</dbReference>
<dbReference type="Pfam" id="PF04354">
    <property type="entry name" value="ZipA_C"/>
    <property type="match status" value="1"/>
</dbReference>
<feature type="transmembrane region" description="Helical" evidence="8">
    <location>
        <begin position="6"/>
        <end position="26"/>
    </location>
</feature>
<sequence length="258" mass="28115">MSDVTLMRIGILIAGLILIGAIVFFGRPRKPGQGKRIAREDDSRAGERKPASAPRQEPTLGEQIETELGEGGLAPGEATTQAELELFDRTLEGGANAAASELGRRVSDEFDKIVTLYLAARAGQKLHGPDIVVAAEKAGLVYGHMGVYHRLVEGHPERGPVFSVANIMKPGSFDMAQIQALETPAIAFFLTLPAPVPALDAWETMLPTAQRMAELLDAVVLDEQRNALGRQRIAHLRDELRAYDRQREAPPLSKPTRW</sequence>
<dbReference type="GeneID" id="83064136"/>
<evidence type="ECO:0000256" key="6">
    <source>
        <dbReference type="ARBA" id="ARBA00023136"/>
    </source>
</evidence>
<dbReference type="KEGG" id="lem:LEN_2272"/>
<dbReference type="SUPFAM" id="SSF64383">
    <property type="entry name" value="Cell-division protein ZipA, C-terminal domain"/>
    <property type="match status" value="1"/>
</dbReference>
<keyword evidence="4 8" id="KW-0812">Transmembrane</keyword>
<reference evidence="12 13" key="1">
    <citation type="journal article" date="2017" name="DNA Res.">
        <title>Complete genome sequence and expression profile of the commercial lytic enzyme producer Lysobacter enzymogenes M497-1.</title>
        <authorList>
            <person name="Takami H."/>
            <person name="Toyoda A."/>
            <person name="Uchiyama I."/>
            <person name="Itoh T."/>
            <person name="Takaki Y."/>
            <person name="Arai W."/>
            <person name="Nishi S."/>
            <person name="Kawai M."/>
            <person name="Shinya K."/>
            <person name="Ikeda H."/>
        </authorList>
    </citation>
    <scope>NUCLEOTIDE SEQUENCE [LARGE SCALE GENOMIC DNA]</scope>
    <source>
        <strain evidence="12 13">M497-1</strain>
    </source>
</reference>
<dbReference type="GO" id="GO:0005886">
    <property type="term" value="C:plasma membrane"/>
    <property type="evidence" value="ECO:0007669"/>
    <property type="project" value="UniProtKB-SubCell"/>
</dbReference>
<keyword evidence="6 8" id="KW-0472">Membrane</keyword>